<feature type="repeat" description="TPR" evidence="3">
    <location>
        <begin position="56"/>
        <end position="89"/>
    </location>
</feature>
<comment type="caution">
    <text evidence="5">The sequence shown here is derived from an EMBL/GenBank/DDBJ whole genome shotgun (WGS) entry which is preliminary data.</text>
</comment>
<dbReference type="PROSITE" id="PS50293">
    <property type="entry name" value="TPR_REGION"/>
    <property type="match status" value="1"/>
</dbReference>
<evidence type="ECO:0000313" key="6">
    <source>
        <dbReference type="Proteomes" id="UP000636010"/>
    </source>
</evidence>
<accession>A0ABQ1M0L3</accession>
<feature type="repeat" description="TPR" evidence="3">
    <location>
        <begin position="124"/>
        <end position="157"/>
    </location>
</feature>
<evidence type="ECO:0000256" key="4">
    <source>
        <dbReference type="SAM" id="SignalP"/>
    </source>
</evidence>
<dbReference type="InterPro" id="IPR019734">
    <property type="entry name" value="TPR_rpt"/>
</dbReference>
<dbReference type="Proteomes" id="UP000636010">
    <property type="component" value="Unassembled WGS sequence"/>
</dbReference>
<protein>
    <recommendedName>
        <fullName evidence="7">Tetratricopeptide repeat protein</fullName>
    </recommendedName>
</protein>
<keyword evidence="2 3" id="KW-0802">TPR repeat</keyword>
<evidence type="ECO:0000256" key="1">
    <source>
        <dbReference type="ARBA" id="ARBA00022737"/>
    </source>
</evidence>
<name>A0ABQ1M0L3_9BACT</name>
<sequence length="201" mass="22748">MMSKKLVYVFLLLSSVLVSCAEKDNADIGNEYYSSGEYAKAIEAYNEHLTMKPADETIIYNRGRAYEELGKYDEAVEDFEKVVKINPKNESALLSIGKNYFRLKEFENAAFHFEKAYKANTSSSQAALLLARALHKAGQVEKAMEYYNIAINNDSKNGEAFMYRGALKLFLNKSTGGCSDIQQARNMGIKEAEDLYKKYCK</sequence>
<evidence type="ECO:0008006" key="7">
    <source>
        <dbReference type="Google" id="ProtNLM"/>
    </source>
</evidence>
<keyword evidence="4" id="KW-0732">Signal</keyword>
<evidence type="ECO:0000256" key="3">
    <source>
        <dbReference type="PROSITE-ProRule" id="PRU00339"/>
    </source>
</evidence>
<dbReference type="RefSeq" id="WP_188462178.1">
    <property type="nucleotide sequence ID" value="NZ_BAABHU010000004.1"/>
</dbReference>
<dbReference type="InterPro" id="IPR050498">
    <property type="entry name" value="Ycf3"/>
</dbReference>
<feature type="repeat" description="TPR" evidence="3">
    <location>
        <begin position="90"/>
        <end position="123"/>
    </location>
</feature>
<feature type="chain" id="PRO_5046652031" description="Tetratricopeptide repeat protein" evidence="4">
    <location>
        <begin position="21"/>
        <end position="201"/>
    </location>
</feature>
<feature type="signal peptide" evidence="4">
    <location>
        <begin position="1"/>
        <end position="20"/>
    </location>
</feature>
<proteinExistence type="predicted"/>
<dbReference type="PROSITE" id="PS51257">
    <property type="entry name" value="PROKAR_LIPOPROTEIN"/>
    <property type="match status" value="1"/>
</dbReference>
<feature type="repeat" description="TPR" evidence="3">
    <location>
        <begin position="22"/>
        <end position="55"/>
    </location>
</feature>
<dbReference type="Pfam" id="PF13181">
    <property type="entry name" value="TPR_8"/>
    <property type="match status" value="1"/>
</dbReference>
<keyword evidence="6" id="KW-1185">Reference proteome</keyword>
<evidence type="ECO:0000256" key="2">
    <source>
        <dbReference type="ARBA" id="ARBA00022803"/>
    </source>
</evidence>
<dbReference type="Pfam" id="PF14559">
    <property type="entry name" value="TPR_19"/>
    <property type="match status" value="1"/>
</dbReference>
<dbReference type="PROSITE" id="PS50005">
    <property type="entry name" value="TPR"/>
    <property type="match status" value="4"/>
</dbReference>
<dbReference type="PANTHER" id="PTHR44858">
    <property type="entry name" value="TETRATRICOPEPTIDE REPEAT PROTEIN 6"/>
    <property type="match status" value="1"/>
</dbReference>
<gene>
    <name evidence="5" type="ORF">GCM10011506_16410</name>
</gene>
<dbReference type="SUPFAM" id="SSF48452">
    <property type="entry name" value="TPR-like"/>
    <property type="match status" value="1"/>
</dbReference>
<dbReference type="InterPro" id="IPR011990">
    <property type="entry name" value="TPR-like_helical_dom_sf"/>
</dbReference>
<reference evidence="6" key="1">
    <citation type="journal article" date="2019" name="Int. J. Syst. Evol. Microbiol.">
        <title>The Global Catalogue of Microorganisms (GCM) 10K type strain sequencing project: providing services to taxonomists for standard genome sequencing and annotation.</title>
        <authorList>
            <consortium name="The Broad Institute Genomics Platform"/>
            <consortium name="The Broad Institute Genome Sequencing Center for Infectious Disease"/>
            <person name="Wu L."/>
            <person name="Ma J."/>
        </authorList>
    </citation>
    <scope>NUCLEOTIDE SEQUENCE [LARGE SCALE GENOMIC DNA]</scope>
    <source>
        <strain evidence="6">CGMCC 1.10832</strain>
    </source>
</reference>
<dbReference type="Pfam" id="PF00515">
    <property type="entry name" value="TPR_1"/>
    <property type="match status" value="1"/>
</dbReference>
<organism evidence="5 6">
    <name type="scientific">Marivirga lumbricoides</name>
    <dbReference type="NCBI Taxonomy" id="1046115"/>
    <lineage>
        <taxon>Bacteria</taxon>
        <taxon>Pseudomonadati</taxon>
        <taxon>Bacteroidota</taxon>
        <taxon>Cytophagia</taxon>
        <taxon>Cytophagales</taxon>
        <taxon>Marivirgaceae</taxon>
        <taxon>Marivirga</taxon>
    </lineage>
</organism>
<evidence type="ECO:0000313" key="5">
    <source>
        <dbReference type="EMBL" id="GGC31680.1"/>
    </source>
</evidence>
<dbReference type="EMBL" id="BMEC01000004">
    <property type="protein sequence ID" value="GGC31680.1"/>
    <property type="molecule type" value="Genomic_DNA"/>
</dbReference>
<dbReference type="PANTHER" id="PTHR44858:SF1">
    <property type="entry name" value="UDP-N-ACETYLGLUCOSAMINE--PEPTIDE N-ACETYLGLUCOSAMINYLTRANSFERASE SPINDLY-RELATED"/>
    <property type="match status" value="1"/>
</dbReference>
<dbReference type="SMART" id="SM00028">
    <property type="entry name" value="TPR"/>
    <property type="match status" value="4"/>
</dbReference>
<keyword evidence="1" id="KW-0677">Repeat</keyword>
<dbReference type="Gene3D" id="1.25.40.10">
    <property type="entry name" value="Tetratricopeptide repeat domain"/>
    <property type="match status" value="2"/>
</dbReference>